<reference evidence="2 3" key="1">
    <citation type="journal article" date="2021" name="Sci. Rep.">
        <title>Phenotypic and genomic hallmarks of a novel, potentially pathogenic rapidly growing Mycobacterium species related to the Mycobacterium fortuitum complex.</title>
        <authorList>
            <person name="Gharbi R."/>
            <person name="Khanna V."/>
            <person name="Frigui W."/>
            <person name="Mhenni B."/>
            <person name="Brosch R."/>
            <person name="Mardassi H."/>
        </authorList>
    </citation>
    <scope>NUCLEOTIDE SEQUENCE [LARGE SCALE GENOMIC DNA]</scope>
    <source>
        <strain evidence="2 3">TNTM28</strain>
    </source>
</reference>
<feature type="transmembrane region" description="Helical" evidence="1">
    <location>
        <begin position="95"/>
        <end position="113"/>
    </location>
</feature>
<keyword evidence="1" id="KW-1133">Transmembrane helix</keyword>
<feature type="transmembrane region" description="Helical" evidence="1">
    <location>
        <begin position="218"/>
        <end position="238"/>
    </location>
</feature>
<dbReference type="EMBL" id="VOMB01000016">
    <property type="protein sequence ID" value="MBU9764973.1"/>
    <property type="molecule type" value="Genomic_DNA"/>
</dbReference>
<feature type="transmembrane region" description="Helical" evidence="1">
    <location>
        <begin position="370"/>
        <end position="388"/>
    </location>
</feature>
<feature type="transmembrane region" description="Helical" evidence="1">
    <location>
        <begin position="194"/>
        <end position="211"/>
    </location>
</feature>
<dbReference type="RefSeq" id="WP_217158037.1">
    <property type="nucleotide sequence ID" value="NZ_VOMB01000016.1"/>
</dbReference>
<accession>A0ABS6KMZ7</accession>
<proteinExistence type="predicted"/>
<keyword evidence="3" id="KW-1185">Reference proteome</keyword>
<gene>
    <name evidence="2" type="ORF">FR943_14120</name>
</gene>
<feature type="transmembrane region" description="Helical" evidence="1">
    <location>
        <begin position="310"/>
        <end position="334"/>
    </location>
</feature>
<feature type="transmembrane region" description="Helical" evidence="1">
    <location>
        <begin position="125"/>
        <end position="143"/>
    </location>
</feature>
<feature type="transmembrane region" description="Helical" evidence="1">
    <location>
        <begin position="171"/>
        <end position="188"/>
    </location>
</feature>
<dbReference type="Proteomes" id="UP000812982">
    <property type="component" value="Unassembled WGS sequence"/>
</dbReference>
<sequence length="429" mass="46057">MTRSTSRPAVPPPLPARVAGPNLSRRRTAVYLGITLLVTAWSLAIVYVAVSVVPIDHYLISYYVVDYRFGFTRRGLAGEIVGNVSDADFFVNAYAIRWISTAVYLLGLAALGYKLLAKRRSERRIMVAILLAVLPFGVPYAVYSARPDLFGAVALIALCLALTIGPRPRSAVLWCALFGAVIAVLALVHEGIALEFGLGAILAVMVLARGLSAAVHRLCAVLAIGPGLIVVLAVAALANHDVSDRVCATVPHRMIETPFSSIKSAPELVDYLTGATPHMSDYHDWVCGWYLSTFDHSISDGMREVAAVGWPALVGSLVLGLVGMALTLRAVSYFSGVPLRSFVGELNGRYALPAFGVLLSLPLFLTGVDWTRWLLVIAFDVVVVYVLYAARRSEIDETPSARTVRRFPLVAAGFMLIPLGLAPGGGPTR</sequence>
<name>A0ABS6KMZ7_9MYCO</name>
<feature type="transmembrane region" description="Helical" evidence="1">
    <location>
        <begin position="409"/>
        <end position="426"/>
    </location>
</feature>
<feature type="transmembrane region" description="Helical" evidence="1">
    <location>
        <begin position="346"/>
        <end position="364"/>
    </location>
</feature>
<organism evidence="2 3">
    <name type="scientific">[Mycobacterium] fortunisiensis</name>
    <dbReference type="NCBI Taxonomy" id="2600579"/>
    <lineage>
        <taxon>Bacteria</taxon>
        <taxon>Bacillati</taxon>
        <taxon>Actinomycetota</taxon>
        <taxon>Actinomycetes</taxon>
        <taxon>Mycobacteriales</taxon>
        <taxon>Mycobacteriaceae</taxon>
        <taxon>Mycolicibacterium</taxon>
    </lineage>
</organism>
<evidence type="ECO:0000313" key="2">
    <source>
        <dbReference type="EMBL" id="MBU9764973.1"/>
    </source>
</evidence>
<evidence type="ECO:0000256" key="1">
    <source>
        <dbReference type="SAM" id="Phobius"/>
    </source>
</evidence>
<evidence type="ECO:0000313" key="3">
    <source>
        <dbReference type="Proteomes" id="UP000812982"/>
    </source>
</evidence>
<keyword evidence="1" id="KW-0812">Transmembrane</keyword>
<feature type="transmembrane region" description="Helical" evidence="1">
    <location>
        <begin position="149"/>
        <end position="164"/>
    </location>
</feature>
<comment type="caution">
    <text evidence="2">The sequence shown here is derived from an EMBL/GenBank/DDBJ whole genome shotgun (WGS) entry which is preliminary data.</text>
</comment>
<keyword evidence="1" id="KW-0472">Membrane</keyword>
<feature type="transmembrane region" description="Helical" evidence="1">
    <location>
        <begin position="29"/>
        <end position="50"/>
    </location>
</feature>
<protein>
    <recommendedName>
        <fullName evidence="4">Glycosyltransferase RgtA/B/C/D-like domain-containing protein</fullName>
    </recommendedName>
</protein>
<evidence type="ECO:0008006" key="4">
    <source>
        <dbReference type="Google" id="ProtNLM"/>
    </source>
</evidence>